<dbReference type="Gene3D" id="1.10.10.60">
    <property type="entry name" value="Homeodomain-like"/>
    <property type="match status" value="1"/>
</dbReference>
<dbReference type="Proteomes" id="UP000036102">
    <property type="component" value="Unassembled WGS sequence"/>
</dbReference>
<dbReference type="PROSITE" id="PS01124">
    <property type="entry name" value="HTH_ARAC_FAMILY_2"/>
    <property type="match status" value="1"/>
</dbReference>
<comment type="caution">
    <text evidence="5">The sequence shown here is derived from an EMBL/GenBank/DDBJ whole genome shotgun (WGS) entry which is preliminary data.</text>
</comment>
<reference evidence="5 6" key="1">
    <citation type="submission" date="2015-06" db="EMBL/GenBank/DDBJ databases">
        <title>Marinobacter subterrani, a genetically tractable neutrophilic iron-oxidizing strain isolated from the Soudan Iron Mine.</title>
        <authorList>
            <person name="Bonis B.M."/>
            <person name="Gralnick J.A."/>
        </authorList>
    </citation>
    <scope>NUCLEOTIDE SEQUENCE [LARGE SCALE GENOMIC DNA]</scope>
    <source>
        <strain evidence="5 6">JG233</strain>
    </source>
</reference>
<sequence>MRASVSTGQDLGMPAIYLHLLAELLNTIGVDEQDLLLRVGLDPARLQSTNLRVSQPQASEFVTRAIIESGEPGLGILLARELKLPLHGALGTAVMSSRTLGDAMELVTRYLTLRVPHLKVSKRENGSLAWYLVSCGIDLGPLQGFIMDAMLFGCVSMGAQLTGSVVDGLRILRRGPEPAYFQRFRARIPVPVEFGATENALVIPLARLSLPVRFTDDQLAASSRAQCEEALQQLTEDAGFACRVRRVIETSYPFPPKLARVAGTLFVSDRTLKRRLHEEDASFQQLVDRVRLERAADLLRNTAMNLSQIADALGYADAANFTRAFKRWTGTSPSQYRNTWKAAGVGKKTAERVPVAG</sequence>
<dbReference type="RefSeq" id="WP_048497256.1">
    <property type="nucleotide sequence ID" value="NZ_LFBU01000002.1"/>
</dbReference>
<name>A0A0J7J398_9GAMM</name>
<dbReference type="Pfam" id="PF12625">
    <property type="entry name" value="Arabinose_bd"/>
    <property type="match status" value="1"/>
</dbReference>
<dbReference type="AlphaFoldDB" id="A0A0J7J398"/>
<dbReference type="InterPro" id="IPR018062">
    <property type="entry name" value="HTH_AraC-typ_CS"/>
</dbReference>
<dbReference type="GO" id="GO:0005829">
    <property type="term" value="C:cytosol"/>
    <property type="evidence" value="ECO:0007669"/>
    <property type="project" value="TreeGrafter"/>
</dbReference>
<dbReference type="PRINTS" id="PR00032">
    <property type="entry name" value="HTHARAC"/>
</dbReference>
<accession>A0A0J7J398</accession>
<keyword evidence="2 5" id="KW-0238">DNA-binding</keyword>
<dbReference type="GO" id="GO:0000976">
    <property type="term" value="F:transcription cis-regulatory region binding"/>
    <property type="evidence" value="ECO:0007669"/>
    <property type="project" value="TreeGrafter"/>
</dbReference>
<dbReference type="InterPro" id="IPR018060">
    <property type="entry name" value="HTH_AraC"/>
</dbReference>
<dbReference type="GO" id="GO:0009893">
    <property type="term" value="P:positive regulation of metabolic process"/>
    <property type="evidence" value="ECO:0007669"/>
    <property type="project" value="UniProtKB-ARBA"/>
</dbReference>
<evidence type="ECO:0000256" key="1">
    <source>
        <dbReference type="ARBA" id="ARBA00023015"/>
    </source>
</evidence>
<dbReference type="PATRIC" id="fig|1658765.3.peg.3398"/>
<evidence type="ECO:0000313" key="6">
    <source>
        <dbReference type="Proteomes" id="UP000036102"/>
    </source>
</evidence>
<dbReference type="PANTHER" id="PTHR47894:SF1">
    <property type="entry name" value="HTH-TYPE TRANSCRIPTIONAL REGULATOR VQSM"/>
    <property type="match status" value="1"/>
</dbReference>
<organism evidence="5 6">
    <name type="scientific">Marinobacter subterrani</name>
    <dbReference type="NCBI Taxonomy" id="1658765"/>
    <lineage>
        <taxon>Bacteria</taxon>
        <taxon>Pseudomonadati</taxon>
        <taxon>Pseudomonadota</taxon>
        <taxon>Gammaproteobacteria</taxon>
        <taxon>Pseudomonadales</taxon>
        <taxon>Marinobacteraceae</taxon>
        <taxon>Marinobacter</taxon>
    </lineage>
</organism>
<dbReference type="InterPro" id="IPR020449">
    <property type="entry name" value="Tscrpt_reg_AraC-type_HTH"/>
</dbReference>
<evidence type="ECO:0000256" key="2">
    <source>
        <dbReference type="ARBA" id="ARBA00023125"/>
    </source>
</evidence>
<dbReference type="GO" id="GO:0003700">
    <property type="term" value="F:DNA-binding transcription factor activity"/>
    <property type="evidence" value="ECO:0007669"/>
    <property type="project" value="InterPro"/>
</dbReference>
<evidence type="ECO:0000259" key="4">
    <source>
        <dbReference type="PROSITE" id="PS01124"/>
    </source>
</evidence>
<dbReference type="Pfam" id="PF12833">
    <property type="entry name" value="HTH_18"/>
    <property type="match status" value="1"/>
</dbReference>
<dbReference type="STRING" id="1658765.Msub_20133"/>
<evidence type="ECO:0000256" key="3">
    <source>
        <dbReference type="ARBA" id="ARBA00023163"/>
    </source>
</evidence>
<feature type="domain" description="HTH araC/xylS-type" evidence="4">
    <location>
        <begin position="242"/>
        <end position="339"/>
    </location>
</feature>
<dbReference type="OrthoDB" id="6079354at2"/>
<evidence type="ECO:0000313" key="5">
    <source>
        <dbReference type="EMBL" id="KMQ72938.1"/>
    </source>
</evidence>
<proteinExistence type="predicted"/>
<dbReference type="EMBL" id="LFBU01000002">
    <property type="protein sequence ID" value="KMQ72938.1"/>
    <property type="molecule type" value="Genomic_DNA"/>
</dbReference>
<gene>
    <name evidence="5" type="ORF">Msub_20133</name>
</gene>
<dbReference type="SMART" id="SM00342">
    <property type="entry name" value="HTH_ARAC"/>
    <property type="match status" value="1"/>
</dbReference>
<keyword evidence="3" id="KW-0804">Transcription</keyword>
<dbReference type="SUPFAM" id="SSF46689">
    <property type="entry name" value="Homeodomain-like"/>
    <property type="match status" value="1"/>
</dbReference>
<protein>
    <submittedName>
        <fullName evidence="5">AraC-type DNA-binding domain-containing protein</fullName>
    </submittedName>
</protein>
<dbReference type="InterPro" id="IPR009057">
    <property type="entry name" value="Homeodomain-like_sf"/>
</dbReference>
<keyword evidence="6" id="KW-1185">Reference proteome</keyword>
<dbReference type="PANTHER" id="PTHR47894">
    <property type="entry name" value="HTH-TYPE TRANSCRIPTIONAL REGULATOR GADX"/>
    <property type="match status" value="1"/>
</dbReference>
<dbReference type="InterPro" id="IPR032687">
    <property type="entry name" value="AraC-type_N"/>
</dbReference>
<dbReference type="PROSITE" id="PS00041">
    <property type="entry name" value="HTH_ARAC_FAMILY_1"/>
    <property type="match status" value="1"/>
</dbReference>
<keyword evidence="1" id="KW-0805">Transcription regulation</keyword>